<dbReference type="PANTHER" id="PTHR21192">
    <property type="entry name" value="NUCLEAR PROTEIN E3-3"/>
    <property type="match status" value="1"/>
</dbReference>
<keyword evidence="3" id="KW-0496">Mitochondrion</keyword>
<dbReference type="Proteomes" id="UP000036681">
    <property type="component" value="Unplaced"/>
</dbReference>
<evidence type="ECO:0000256" key="1">
    <source>
        <dbReference type="ARBA" id="ARBA00004173"/>
    </source>
</evidence>
<proteinExistence type="inferred from homology"/>
<evidence type="ECO:0000313" key="5">
    <source>
        <dbReference type="Proteomes" id="UP000036681"/>
    </source>
</evidence>
<dbReference type="Gene3D" id="3.40.1230.10">
    <property type="entry name" value="MTH938-like"/>
    <property type="match status" value="1"/>
</dbReference>
<dbReference type="AlphaFoldDB" id="A0A9J2Q562"/>
<reference evidence="6" key="1">
    <citation type="submission" date="2023-03" db="UniProtKB">
        <authorList>
            <consortium name="WormBaseParasite"/>
        </authorList>
    </citation>
    <scope>IDENTIFICATION</scope>
</reference>
<protein>
    <recommendedName>
        <fullName evidence="2">NADH dehydrogenase [ubiquinone] 1 alpha subcomplex assembly factor 3</fullName>
    </recommendedName>
</protein>
<name>A0A9J2Q562_ASCLU</name>
<comment type="subcellular location">
    <subcellularLocation>
        <location evidence="1">Mitochondrion</location>
    </subcellularLocation>
</comment>
<evidence type="ECO:0000256" key="3">
    <source>
        <dbReference type="ARBA" id="ARBA00023128"/>
    </source>
</evidence>
<dbReference type="WBParaSite" id="ALUE_0001753101-mRNA-1">
    <property type="protein sequence ID" value="ALUE_0001753101-mRNA-1"/>
    <property type="gene ID" value="ALUE_0001753101"/>
</dbReference>
<dbReference type="GO" id="GO:0032981">
    <property type="term" value="P:mitochondrial respiratory chain complex I assembly"/>
    <property type="evidence" value="ECO:0007669"/>
    <property type="project" value="InterPro"/>
</dbReference>
<dbReference type="CDD" id="cd05125">
    <property type="entry name" value="Mth938_2P1-like"/>
    <property type="match status" value="1"/>
</dbReference>
<dbReference type="InterPro" id="IPR034095">
    <property type="entry name" value="NDUF3"/>
</dbReference>
<keyword evidence="5" id="KW-1185">Reference proteome</keyword>
<dbReference type="SUPFAM" id="SSF64076">
    <property type="entry name" value="MTH938-like"/>
    <property type="match status" value="1"/>
</dbReference>
<evidence type="ECO:0000256" key="2">
    <source>
        <dbReference type="ARBA" id="ARBA00021776"/>
    </source>
</evidence>
<dbReference type="Pfam" id="PF04430">
    <property type="entry name" value="DUF498"/>
    <property type="match status" value="1"/>
</dbReference>
<dbReference type="GO" id="GO:0005743">
    <property type="term" value="C:mitochondrial inner membrane"/>
    <property type="evidence" value="ECO:0007669"/>
    <property type="project" value="TreeGrafter"/>
</dbReference>
<accession>A0A9J2Q562</accession>
<evidence type="ECO:0000313" key="6">
    <source>
        <dbReference type="WBParaSite" id="ALUE_0001753101-mRNA-1"/>
    </source>
</evidence>
<dbReference type="PANTHER" id="PTHR21192:SF2">
    <property type="entry name" value="NADH DEHYDROGENASE [UBIQUINONE] 1 ALPHA SUBCOMPLEX ASSEMBLY FACTOR 3"/>
    <property type="match status" value="1"/>
</dbReference>
<comment type="similarity">
    <text evidence="4">Belongs to the NDUFAF3 family.</text>
</comment>
<dbReference type="InterPro" id="IPR036748">
    <property type="entry name" value="MTH938-like_sf"/>
</dbReference>
<evidence type="ECO:0000256" key="4">
    <source>
        <dbReference type="ARBA" id="ARBA00049984"/>
    </source>
</evidence>
<dbReference type="InterPro" id="IPR007523">
    <property type="entry name" value="NDUFAF3/AAMDC"/>
</dbReference>
<sequence>MSGLRPTFLRRCTRRWFSSKDSSRNDTGVLTEYHFTPMGASHSSLCFTSNWKKRLLGDSDVSPRSRISLLSKEMLESKQMGIRGLSRMGFRMINGDFLYGPIAIFPKAVLSWRVLTPADINEQSIEFFTLLEPKLDVLVVGPGDQKNVDAVRRRITPILNKHKIGLEIMNTEDAVATFNFLNAECRYVAAALYPPDDMVITDAEYGRALNLIKNWDELDENPLLVGIDSTLSRTRDVIRKLWDGRKTRSIENMLNAEESEYIKDKADNKFIKDLPSASKLIKDK</sequence>
<organism evidence="5 6">
    <name type="scientific">Ascaris lumbricoides</name>
    <name type="common">Giant roundworm</name>
    <dbReference type="NCBI Taxonomy" id="6252"/>
    <lineage>
        <taxon>Eukaryota</taxon>
        <taxon>Metazoa</taxon>
        <taxon>Ecdysozoa</taxon>
        <taxon>Nematoda</taxon>
        <taxon>Chromadorea</taxon>
        <taxon>Rhabditida</taxon>
        <taxon>Spirurina</taxon>
        <taxon>Ascaridomorpha</taxon>
        <taxon>Ascaridoidea</taxon>
        <taxon>Ascarididae</taxon>
        <taxon>Ascaris</taxon>
    </lineage>
</organism>